<dbReference type="AlphaFoldDB" id="A0A453GRB6"/>
<sequence>MHHLLVSCPFWRQVWHDTLSWLRMTCRQPDQDTSLNEWWLATKETTPKPLGKGPATTTLLMGG</sequence>
<evidence type="ECO:0000313" key="1">
    <source>
        <dbReference type="EnsemblPlants" id="AET3Gv21167300.1"/>
    </source>
</evidence>
<reference evidence="1" key="3">
    <citation type="journal article" date="2017" name="Nature">
        <title>Genome sequence of the progenitor of the wheat D genome Aegilops tauschii.</title>
        <authorList>
            <person name="Luo M.C."/>
            <person name="Gu Y.Q."/>
            <person name="Puiu D."/>
            <person name="Wang H."/>
            <person name="Twardziok S.O."/>
            <person name="Deal K.R."/>
            <person name="Huo N."/>
            <person name="Zhu T."/>
            <person name="Wang L."/>
            <person name="Wang Y."/>
            <person name="McGuire P.E."/>
            <person name="Liu S."/>
            <person name="Long H."/>
            <person name="Ramasamy R.K."/>
            <person name="Rodriguez J.C."/>
            <person name="Van S.L."/>
            <person name="Yuan L."/>
            <person name="Wang Z."/>
            <person name="Xia Z."/>
            <person name="Xiao L."/>
            <person name="Anderson O.D."/>
            <person name="Ouyang S."/>
            <person name="Liang Y."/>
            <person name="Zimin A.V."/>
            <person name="Pertea G."/>
            <person name="Qi P."/>
            <person name="Bennetzen J.L."/>
            <person name="Dai X."/>
            <person name="Dawson M.W."/>
            <person name="Muller H.G."/>
            <person name="Kugler K."/>
            <person name="Rivarola-Duarte L."/>
            <person name="Spannagl M."/>
            <person name="Mayer K.F.X."/>
            <person name="Lu F.H."/>
            <person name="Bevan M.W."/>
            <person name="Leroy P."/>
            <person name="Li P."/>
            <person name="You F.M."/>
            <person name="Sun Q."/>
            <person name="Liu Z."/>
            <person name="Lyons E."/>
            <person name="Wicker T."/>
            <person name="Salzberg S.L."/>
            <person name="Devos K.M."/>
            <person name="Dvorak J."/>
        </authorList>
    </citation>
    <scope>NUCLEOTIDE SEQUENCE [LARGE SCALE GENOMIC DNA]</scope>
    <source>
        <strain evidence="1">cv. AL8/78</strain>
    </source>
</reference>
<dbReference type="Proteomes" id="UP000015105">
    <property type="component" value="Chromosome 3D"/>
</dbReference>
<dbReference type="EnsemblPlants" id="AET3Gv21167300.1">
    <property type="protein sequence ID" value="AET3Gv21167300.1"/>
    <property type="gene ID" value="AET3Gv21167300"/>
</dbReference>
<keyword evidence="2" id="KW-1185">Reference proteome</keyword>
<reference evidence="2" key="1">
    <citation type="journal article" date="2014" name="Science">
        <title>Ancient hybridizations among the ancestral genomes of bread wheat.</title>
        <authorList>
            <consortium name="International Wheat Genome Sequencing Consortium,"/>
            <person name="Marcussen T."/>
            <person name="Sandve S.R."/>
            <person name="Heier L."/>
            <person name="Spannagl M."/>
            <person name="Pfeifer M."/>
            <person name="Jakobsen K.S."/>
            <person name="Wulff B.B."/>
            <person name="Steuernagel B."/>
            <person name="Mayer K.F."/>
            <person name="Olsen O.A."/>
        </authorList>
    </citation>
    <scope>NUCLEOTIDE SEQUENCE [LARGE SCALE GENOMIC DNA]</scope>
    <source>
        <strain evidence="2">cv. AL8/78</strain>
    </source>
</reference>
<proteinExistence type="predicted"/>
<dbReference type="Gramene" id="AET3Gv21167300.1">
    <property type="protein sequence ID" value="AET3Gv21167300.1"/>
    <property type="gene ID" value="AET3Gv21167300"/>
</dbReference>
<name>A0A453GRB6_AEGTS</name>
<accession>A0A453GRB6</accession>
<organism evidence="1 2">
    <name type="scientific">Aegilops tauschii subsp. strangulata</name>
    <name type="common">Goatgrass</name>
    <dbReference type="NCBI Taxonomy" id="200361"/>
    <lineage>
        <taxon>Eukaryota</taxon>
        <taxon>Viridiplantae</taxon>
        <taxon>Streptophyta</taxon>
        <taxon>Embryophyta</taxon>
        <taxon>Tracheophyta</taxon>
        <taxon>Spermatophyta</taxon>
        <taxon>Magnoliopsida</taxon>
        <taxon>Liliopsida</taxon>
        <taxon>Poales</taxon>
        <taxon>Poaceae</taxon>
        <taxon>BOP clade</taxon>
        <taxon>Pooideae</taxon>
        <taxon>Triticodae</taxon>
        <taxon>Triticeae</taxon>
        <taxon>Triticinae</taxon>
        <taxon>Aegilops</taxon>
    </lineage>
</organism>
<protein>
    <recommendedName>
        <fullName evidence="3">Reverse transcriptase zinc-binding domain-containing protein</fullName>
    </recommendedName>
</protein>
<reference evidence="1" key="5">
    <citation type="journal article" date="2021" name="G3 (Bethesda)">
        <title>Aegilops tauschii genome assembly Aet v5.0 features greater sequence contiguity and improved annotation.</title>
        <authorList>
            <person name="Wang L."/>
            <person name="Zhu T."/>
            <person name="Rodriguez J.C."/>
            <person name="Deal K.R."/>
            <person name="Dubcovsky J."/>
            <person name="McGuire P.E."/>
            <person name="Lux T."/>
            <person name="Spannagl M."/>
            <person name="Mayer K.F.X."/>
            <person name="Baldrich P."/>
            <person name="Meyers B.C."/>
            <person name="Huo N."/>
            <person name="Gu Y.Q."/>
            <person name="Zhou H."/>
            <person name="Devos K.M."/>
            <person name="Bennetzen J.L."/>
            <person name="Unver T."/>
            <person name="Budak H."/>
            <person name="Gulick P.J."/>
            <person name="Galiba G."/>
            <person name="Kalapos B."/>
            <person name="Nelson D.R."/>
            <person name="Li P."/>
            <person name="You F.M."/>
            <person name="Luo M.C."/>
            <person name="Dvorak J."/>
        </authorList>
    </citation>
    <scope>NUCLEOTIDE SEQUENCE [LARGE SCALE GENOMIC DNA]</scope>
    <source>
        <strain evidence="1">cv. AL8/78</strain>
    </source>
</reference>
<evidence type="ECO:0000313" key="2">
    <source>
        <dbReference type="Proteomes" id="UP000015105"/>
    </source>
</evidence>
<evidence type="ECO:0008006" key="3">
    <source>
        <dbReference type="Google" id="ProtNLM"/>
    </source>
</evidence>
<reference evidence="1" key="4">
    <citation type="submission" date="2019-03" db="UniProtKB">
        <authorList>
            <consortium name="EnsemblPlants"/>
        </authorList>
    </citation>
    <scope>IDENTIFICATION</scope>
</reference>
<reference evidence="2" key="2">
    <citation type="journal article" date="2017" name="Nat. Plants">
        <title>The Aegilops tauschii genome reveals multiple impacts of transposons.</title>
        <authorList>
            <person name="Zhao G."/>
            <person name="Zou C."/>
            <person name="Li K."/>
            <person name="Wang K."/>
            <person name="Li T."/>
            <person name="Gao L."/>
            <person name="Zhang X."/>
            <person name="Wang H."/>
            <person name="Yang Z."/>
            <person name="Liu X."/>
            <person name="Jiang W."/>
            <person name="Mao L."/>
            <person name="Kong X."/>
            <person name="Jiao Y."/>
            <person name="Jia J."/>
        </authorList>
    </citation>
    <scope>NUCLEOTIDE SEQUENCE [LARGE SCALE GENOMIC DNA]</scope>
    <source>
        <strain evidence="2">cv. AL8/78</strain>
    </source>
</reference>